<comment type="caution">
    <text evidence="2">The sequence shown here is derived from an EMBL/GenBank/DDBJ whole genome shotgun (WGS) entry which is preliminary data.</text>
</comment>
<name>A0AAN7PNN4_9COLE</name>
<proteinExistence type="predicted"/>
<accession>A0AAN7PNN4</accession>
<dbReference type="Pfam" id="PF03732">
    <property type="entry name" value="Retrotrans_gag"/>
    <property type="match status" value="1"/>
</dbReference>
<keyword evidence="3" id="KW-1185">Reference proteome</keyword>
<sequence>MNPSSSNSISIENPQPSTSYSLSLKFQCKLISTEFSGNRYDLGQFLANCNSANQLATENQKVLLLFYILSKITERERERLGQQTFQSWDSLKNKLKELYQDKKHYCQLVEELNNCKQRPNEDISKYFQIIELLNSRALSAVQQYTSDPKLLDGKIHTINEITLNRFIYHSHPAISQMFRWKEFLNLNSALTVALTEEKSLNIHKTFQKRPYCTVIKNNLDATGNQWKNNHDTNICKMNAMNHYKILTFITPKMKAEMSCETSFSAGLEFRWNYTPIKAAILSLGYFKKFADFKVTHYASTYSIFRCNFKHLELVKYEFNLKNYNENCNLRFVRPQVDVCSECERLGARLKDDNLNDRTHAS</sequence>
<gene>
    <name evidence="2" type="ORF">RN001_001517</name>
</gene>
<protein>
    <recommendedName>
        <fullName evidence="1">Retrotransposon gag domain-containing protein</fullName>
    </recommendedName>
</protein>
<dbReference type="AlphaFoldDB" id="A0AAN7PNN4"/>
<reference evidence="3" key="1">
    <citation type="submission" date="2023-01" db="EMBL/GenBank/DDBJ databases">
        <title>Key to firefly adult light organ development and bioluminescence: homeobox transcription factors regulate luciferase expression and transportation to peroxisome.</title>
        <authorList>
            <person name="Fu X."/>
        </authorList>
    </citation>
    <scope>NUCLEOTIDE SEQUENCE [LARGE SCALE GENOMIC DNA]</scope>
</reference>
<organism evidence="2 3">
    <name type="scientific">Aquatica leii</name>
    <dbReference type="NCBI Taxonomy" id="1421715"/>
    <lineage>
        <taxon>Eukaryota</taxon>
        <taxon>Metazoa</taxon>
        <taxon>Ecdysozoa</taxon>
        <taxon>Arthropoda</taxon>
        <taxon>Hexapoda</taxon>
        <taxon>Insecta</taxon>
        <taxon>Pterygota</taxon>
        <taxon>Neoptera</taxon>
        <taxon>Endopterygota</taxon>
        <taxon>Coleoptera</taxon>
        <taxon>Polyphaga</taxon>
        <taxon>Elateriformia</taxon>
        <taxon>Elateroidea</taxon>
        <taxon>Lampyridae</taxon>
        <taxon>Luciolinae</taxon>
        <taxon>Aquatica</taxon>
    </lineage>
</organism>
<dbReference type="Proteomes" id="UP001353858">
    <property type="component" value="Unassembled WGS sequence"/>
</dbReference>
<evidence type="ECO:0000259" key="1">
    <source>
        <dbReference type="Pfam" id="PF03732"/>
    </source>
</evidence>
<dbReference type="InterPro" id="IPR005162">
    <property type="entry name" value="Retrotrans_gag_dom"/>
</dbReference>
<evidence type="ECO:0000313" key="3">
    <source>
        <dbReference type="Proteomes" id="UP001353858"/>
    </source>
</evidence>
<feature type="domain" description="Retrotransposon gag" evidence="1">
    <location>
        <begin position="82"/>
        <end position="134"/>
    </location>
</feature>
<dbReference type="EMBL" id="JARPUR010000001">
    <property type="protein sequence ID" value="KAK4885246.1"/>
    <property type="molecule type" value="Genomic_DNA"/>
</dbReference>
<evidence type="ECO:0000313" key="2">
    <source>
        <dbReference type="EMBL" id="KAK4885246.1"/>
    </source>
</evidence>